<feature type="transmembrane region" description="Helical" evidence="1">
    <location>
        <begin position="20"/>
        <end position="47"/>
    </location>
</feature>
<dbReference type="EMBL" id="JAAXLS010000053">
    <property type="protein sequence ID" value="NKQ58304.1"/>
    <property type="molecule type" value="Genomic_DNA"/>
</dbReference>
<keyword evidence="1" id="KW-0812">Transmembrane</keyword>
<proteinExistence type="predicted"/>
<feature type="transmembrane region" description="Helical" evidence="1">
    <location>
        <begin position="143"/>
        <end position="167"/>
    </location>
</feature>
<accession>A0ABX1JEX7</accession>
<dbReference type="Proteomes" id="UP000715441">
    <property type="component" value="Unassembled WGS sequence"/>
</dbReference>
<comment type="caution">
    <text evidence="2">The sequence shown here is derived from an EMBL/GenBank/DDBJ whole genome shotgun (WGS) entry which is preliminary data.</text>
</comment>
<organism evidence="2 3">
    <name type="scientific">Amycolatopsis acididurans</name>
    <dbReference type="NCBI Taxonomy" id="2724524"/>
    <lineage>
        <taxon>Bacteria</taxon>
        <taxon>Bacillati</taxon>
        <taxon>Actinomycetota</taxon>
        <taxon>Actinomycetes</taxon>
        <taxon>Pseudonocardiales</taxon>
        <taxon>Pseudonocardiaceae</taxon>
        <taxon>Amycolatopsis</taxon>
    </lineage>
</organism>
<evidence type="ECO:0000256" key="1">
    <source>
        <dbReference type="SAM" id="Phobius"/>
    </source>
</evidence>
<gene>
    <name evidence="2" type="ORF">HFP15_36180</name>
</gene>
<evidence type="ECO:0000313" key="2">
    <source>
        <dbReference type="EMBL" id="NKQ58304.1"/>
    </source>
</evidence>
<sequence length="213" mass="22616">MNRDGLRQVLVDVGVPLAAYYVLTKVFGMGEVAALALSSLVPAASAARGLIRDRKPHPLAIMMLVANAAGITLGLLTDDPRLILLKESAVTATIGLTVLVTAVAGRPLLSGVVRSALAKNHPAVPAAWTRLRETSAPFRRAELVFSLVWGALLFAECAVRGICVFTLPVDTMVWLGPVLMIATILIATALTRHMVLPAMIGRLRQLTPVSQGR</sequence>
<dbReference type="NCBIfam" id="NF041646">
    <property type="entry name" value="VC0807_fam"/>
    <property type="match status" value="1"/>
</dbReference>
<name>A0ABX1JEX7_9PSEU</name>
<protein>
    <recommendedName>
        <fullName evidence="4">Intracellular septation protein A</fullName>
    </recommendedName>
</protein>
<feature type="transmembrane region" description="Helical" evidence="1">
    <location>
        <begin position="173"/>
        <end position="195"/>
    </location>
</feature>
<dbReference type="RefSeq" id="WP_168521998.1">
    <property type="nucleotide sequence ID" value="NZ_JAAXLS010000053.1"/>
</dbReference>
<feature type="transmembrane region" description="Helical" evidence="1">
    <location>
        <begin position="89"/>
        <end position="109"/>
    </location>
</feature>
<evidence type="ECO:0008006" key="4">
    <source>
        <dbReference type="Google" id="ProtNLM"/>
    </source>
</evidence>
<keyword evidence="1" id="KW-1133">Transmembrane helix</keyword>
<keyword evidence="1" id="KW-0472">Membrane</keyword>
<reference evidence="2 3" key="1">
    <citation type="submission" date="2020-04" db="EMBL/GenBank/DDBJ databases">
        <title>Novel species.</title>
        <authorList>
            <person name="Teo W.F.A."/>
            <person name="Lipun K."/>
            <person name="Srisuk N."/>
            <person name="Duangmal K."/>
        </authorList>
    </citation>
    <scope>NUCLEOTIDE SEQUENCE [LARGE SCALE GENOMIC DNA]</scope>
    <source>
        <strain evidence="2 3">K13G38</strain>
    </source>
</reference>
<keyword evidence="3" id="KW-1185">Reference proteome</keyword>
<evidence type="ECO:0000313" key="3">
    <source>
        <dbReference type="Proteomes" id="UP000715441"/>
    </source>
</evidence>
<feature type="transmembrane region" description="Helical" evidence="1">
    <location>
        <begin position="59"/>
        <end position="77"/>
    </location>
</feature>